<organism evidence="4 5">
    <name type="scientific">Corynespora cassiicola Philippines</name>
    <dbReference type="NCBI Taxonomy" id="1448308"/>
    <lineage>
        <taxon>Eukaryota</taxon>
        <taxon>Fungi</taxon>
        <taxon>Dikarya</taxon>
        <taxon>Ascomycota</taxon>
        <taxon>Pezizomycotina</taxon>
        <taxon>Dothideomycetes</taxon>
        <taxon>Pleosporomycetidae</taxon>
        <taxon>Pleosporales</taxon>
        <taxon>Corynesporascaceae</taxon>
        <taxon>Corynespora</taxon>
    </lineage>
</organism>
<proteinExistence type="predicted"/>
<accession>A0A2T2N206</accession>
<dbReference type="EMBL" id="KZ678156">
    <property type="protein sequence ID" value="PSN59471.1"/>
    <property type="molecule type" value="Genomic_DNA"/>
</dbReference>
<dbReference type="OrthoDB" id="121380at2759"/>
<reference evidence="4 5" key="1">
    <citation type="journal article" date="2018" name="Front. Microbiol.">
        <title>Genome-Wide Analysis of Corynespora cassiicola Leaf Fall Disease Putative Effectors.</title>
        <authorList>
            <person name="Lopez D."/>
            <person name="Ribeiro S."/>
            <person name="Label P."/>
            <person name="Fumanal B."/>
            <person name="Venisse J.S."/>
            <person name="Kohler A."/>
            <person name="de Oliveira R.R."/>
            <person name="Labutti K."/>
            <person name="Lipzen A."/>
            <person name="Lail K."/>
            <person name="Bauer D."/>
            <person name="Ohm R.A."/>
            <person name="Barry K.W."/>
            <person name="Spatafora J."/>
            <person name="Grigoriev I.V."/>
            <person name="Martin F.M."/>
            <person name="Pujade-Renaud V."/>
        </authorList>
    </citation>
    <scope>NUCLEOTIDE SEQUENCE [LARGE SCALE GENOMIC DNA]</scope>
    <source>
        <strain evidence="4 5">Philippines</strain>
    </source>
</reference>
<dbReference type="PANTHER" id="PTHR34315">
    <property type="match status" value="1"/>
</dbReference>
<protein>
    <submittedName>
        <fullName evidence="4">Aromatic compound dioxygenase</fullName>
    </submittedName>
</protein>
<dbReference type="InterPro" id="IPR000627">
    <property type="entry name" value="Intradiol_dOase_C"/>
</dbReference>
<dbReference type="Pfam" id="PF00775">
    <property type="entry name" value="Dioxygenase_C"/>
    <property type="match status" value="1"/>
</dbReference>
<keyword evidence="4" id="KW-0560">Oxidoreductase</keyword>
<evidence type="ECO:0000313" key="4">
    <source>
        <dbReference type="EMBL" id="PSN59471.1"/>
    </source>
</evidence>
<evidence type="ECO:0000259" key="3">
    <source>
        <dbReference type="Pfam" id="PF00775"/>
    </source>
</evidence>
<feature type="region of interest" description="Disordered" evidence="1">
    <location>
        <begin position="412"/>
        <end position="476"/>
    </location>
</feature>
<feature type="chain" id="PRO_5015479394" evidence="2">
    <location>
        <begin position="19"/>
        <end position="476"/>
    </location>
</feature>
<sequence>MKLTRLLGAALLLQQSIAHPGQSAAEHAKEIAERRDYLSTHKRSLAHCAEKLKARGNDLAMQHRRNAKVDALRAKRSIGQEKPYLRARDLDSVLSTDHASNLTGITLETDPAVLFSGNNSCILTPEVTQGPYYVQGELVRQDITEDQEGVSLHLDIQLIDVNTCEPVPQAFLEIWHCNSTGVYSGVAASGNGDSSDLTNLDATFLRGIQQSDDNGVVQFDTLFPGHYTSRATHIHVLSHSDSTLMPNNTLSGGTVTHVGQVFADQDLIALVETQEPYASNTQELTTNAEDSILSEETATDGVDPVFEYVLLGDDVSEGIFGWIAFGFDNTNSFNITPAAYLTENGGVENENSSGGMGGGSGGPPSGAAPSGAMPTGALPSGAASDLAVASTMSTVISSSSSSSSSLYTAAASSSTPSDIVSSSVSASSGNARPTGKIPGENQPGQQQDQQGQKSQQDQQPKEKKPSKQNAAPGHGY</sequence>
<dbReference type="AlphaFoldDB" id="A0A2T2N206"/>
<dbReference type="STRING" id="1448308.A0A2T2N206"/>
<keyword evidence="2" id="KW-0732">Signal</keyword>
<feature type="region of interest" description="Disordered" evidence="1">
    <location>
        <begin position="346"/>
        <end position="378"/>
    </location>
</feature>
<dbReference type="Proteomes" id="UP000240883">
    <property type="component" value="Unassembled WGS sequence"/>
</dbReference>
<feature type="compositionally biased region" description="Low complexity" evidence="1">
    <location>
        <begin position="412"/>
        <end position="428"/>
    </location>
</feature>
<name>A0A2T2N206_CORCC</name>
<dbReference type="PANTHER" id="PTHR34315:SF1">
    <property type="entry name" value="INTRADIOL RING-CLEAVAGE DIOXYGENASES DOMAIN-CONTAINING PROTEIN-RELATED"/>
    <property type="match status" value="1"/>
</dbReference>
<evidence type="ECO:0000256" key="1">
    <source>
        <dbReference type="SAM" id="MobiDB-lite"/>
    </source>
</evidence>
<feature type="compositionally biased region" description="Gly residues" evidence="1">
    <location>
        <begin position="354"/>
        <end position="364"/>
    </location>
</feature>
<dbReference type="GO" id="GO:0016702">
    <property type="term" value="F:oxidoreductase activity, acting on single donors with incorporation of molecular oxygen, incorporation of two atoms of oxygen"/>
    <property type="evidence" value="ECO:0007669"/>
    <property type="project" value="InterPro"/>
</dbReference>
<evidence type="ECO:0000256" key="2">
    <source>
        <dbReference type="SAM" id="SignalP"/>
    </source>
</evidence>
<gene>
    <name evidence="4" type="ORF">BS50DRAFT_565717</name>
</gene>
<keyword evidence="5" id="KW-1185">Reference proteome</keyword>
<keyword evidence="4" id="KW-0223">Dioxygenase</keyword>
<dbReference type="InterPro" id="IPR015889">
    <property type="entry name" value="Intradiol_dOase_core"/>
</dbReference>
<feature type="compositionally biased region" description="Low complexity" evidence="1">
    <location>
        <begin position="440"/>
        <end position="458"/>
    </location>
</feature>
<dbReference type="Gene3D" id="2.60.130.10">
    <property type="entry name" value="Aromatic compound dioxygenase"/>
    <property type="match status" value="1"/>
</dbReference>
<feature type="compositionally biased region" description="Low complexity" evidence="1">
    <location>
        <begin position="365"/>
        <end position="377"/>
    </location>
</feature>
<feature type="domain" description="Intradiol ring-cleavage dioxygenases" evidence="3">
    <location>
        <begin position="131"/>
        <end position="231"/>
    </location>
</feature>
<feature type="signal peptide" evidence="2">
    <location>
        <begin position="1"/>
        <end position="18"/>
    </location>
</feature>
<dbReference type="SUPFAM" id="SSF49482">
    <property type="entry name" value="Aromatic compound dioxygenase"/>
    <property type="match status" value="1"/>
</dbReference>
<evidence type="ECO:0000313" key="5">
    <source>
        <dbReference type="Proteomes" id="UP000240883"/>
    </source>
</evidence>
<dbReference type="GO" id="GO:0008199">
    <property type="term" value="F:ferric iron binding"/>
    <property type="evidence" value="ECO:0007669"/>
    <property type="project" value="InterPro"/>
</dbReference>
<dbReference type="CDD" id="cd03457">
    <property type="entry name" value="intradiol_dioxygenase_like"/>
    <property type="match status" value="1"/>
</dbReference>